<feature type="domain" description="RING-type" evidence="9">
    <location>
        <begin position="36"/>
        <end position="76"/>
    </location>
</feature>
<dbReference type="InterPro" id="IPR000569">
    <property type="entry name" value="HECT_dom"/>
</dbReference>
<dbReference type="InterPro" id="IPR001841">
    <property type="entry name" value="Znf_RING"/>
</dbReference>
<dbReference type="EMBL" id="MU827326">
    <property type="protein sequence ID" value="KAJ7355990.1"/>
    <property type="molecule type" value="Genomic_DNA"/>
</dbReference>
<dbReference type="SUPFAM" id="SSF57850">
    <property type="entry name" value="RING/U-box"/>
    <property type="match status" value="1"/>
</dbReference>
<feature type="domain" description="TRAF-type" evidence="10">
    <location>
        <begin position="173"/>
        <end position="223"/>
    </location>
</feature>
<evidence type="ECO:0000259" key="10">
    <source>
        <dbReference type="PROSITE" id="PS50145"/>
    </source>
</evidence>
<dbReference type="InterPro" id="IPR013083">
    <property type="entry name" value="Znf_RING/FYVE/PHD"/>
</dbReference>
<dbReference type="PROSITE" id="PS50237">
    <property type="entry name" value="HECT"/>
    <property type="match status" value="1"/>
</dbReference>
<keyword evidence="13" id="KW-1185">Reference proteome</keyword>
<dbReference type="Pfam" id="PF02176">
    <property type="entry name" value="zf-TRAF"/>
    <property type="match status" value="1"/>
</dbReference>
<dbReference type="PROSITE" id="PS50089">
    <property type="entry name" value="ZF_RING_2"/>
    <property type="match status" value="1"/>
</dbReference>
<evidence type="ECO:0000259" key="9">
    <source>
        <dbReference type="PROSITE" id="PS50089"/>
    </source>
</evidence>
<dbReference type="GO" id="GO:0004842">
    <property type="term" value="F:ubiquitin-protein transferase activity"/>
    <property type="evidence" value="ECO:0007669"/>
    <property type="project" value="InterPro"/>
</dbReference>
<dbReference type="SMART" id="SM00184">
    <property type="entry name" value="RING"/>
    <property type="match status" value="1"/>
</dbReference>
<sequence>MEEGGLAVFRLEFEDEPRFGGHDFVFVDELSAGQKCSICLVAMRNPVQTMCGHRFCESCLLGTFRQGHAQVCPQDRNPIPEDGGFFRDVAWERDILSLRVKCKKSERGCDWTGQLRHYEEHFALCEYEDVACAACDEEMQRRLQQTHTASECRNRIVQCEYCDKAYQFWLTETHKGGECTRFPLDCPQECGVQEIPREEVESHVRDDCMMTMVVCPYEGTGCTFHDKRSDLKAHLEVSSEEHLNKTWSMLLKTTERLNELEAVEGQIGELQTNAESTKRSLDRKSEEISDLRLSEKKLEVENMKLKKDVTELQKQLKEVKHTAANDQKEISSLKQLVQTIQIRVEATEVKQPLINPTRYAEAPIAKSGVVKGAITFDDTIKARRMVFCQGCGTQVVEHGKYRHNCGVESQNGVSLQGDVNKQSLLSFDDFKKRKEVDRRSKFKKPSDKRQNQKKSTKVEAVKVQVGLVSGNGNAGHLKKVKGRTIPVLVNTNVDAATLLTTAVEKHARHFRQFNKFLDYVVLYSDMSVVNFLPGSSTPFTLERYKSDLLKPYSKLNFWLCVKEEFESTNYGSSESDDADLDNPSYQVGFGSTSAAPGLSSTSRSSTNVTATSTRFSSVSTISSPSMSTSGTFTRCSSSATISSPSITYHQCPTCYGVFSQGEIESHADACADAWVDPIGDPDGVVETQNDEDEKQCNEDATDTPRESSAVNLETLKNEVSNLRSACGCELTNRVSIRRRSIFQDYMDARKKKWFKPKSLIKVTFVGEPAIDDGGPKREFFTEIFGHIRHTLFNDDGVPYADMRALANDEFKVIGELMASSLIQGGPAPSFLATSVYDYIVGGVSSLETDTWAPLVSEDSLRQSIERIAACNTAEELRALLIDDSMMDILQMVGYRGVPSKETLKSVPEITRSIVITGIARTLATIDQISTGLASIGALDYIRSHKNAMQPLFTSEGAKHFQPTPDVFLDGLNVEYSAEGSNRKNAEIDVYKHFCDFVQDQGMEEGMEEGGLVKLYKFITGSDSFTPLGLERVITVRFIHWCVSDCKCRPTASTCDPSINLPVHYSSMSSFEEAMTSAMKEGFGLGLI</sequence>
<organism evidence="12 13">
    <name type="scientific">Desmophyllum pertusum</name>
    <dbReference type="NCBI Taxonomy" id="174260"/>
    <lineage>
        <taxon>Eukaryota</taxon>
        <taxon>Metazoa</taxon>
        <taxon>Cnidaria</taxon>
        <taxon>Anthozoa</taxon>
        <taxon>Hexacorallia</taxon>
        <taxon>Scleractinia</taxon>
        <taxon>Caryophylliina</taxon>
        <taxon>Caryophylliidae</taxon>
        <taxon>Desmophyllum</taxon>
    </lineage>
</organism>
<dbReference type="Pfam" id="PF00097">
    <property type="entry name" value="zf-C3HC4"/>
    <property type="match status" value="1"/>
</dbReference>
<dbReference type="GO" id="GO:0008270">
    <property type="term" value="F:zinc ion binding"/>
    <property type="evidence" value="ECO:0007669"/>
    <property type="project" value="UniProtKB-KW"/>
</dbReference>
<evidence type="ECO:0000256" key="7">
    <source>
        <dbReference type="SAM" id="Coils"/>
    </source>
</evidence>
<evidence type="ECO:0000313" key="13">
    <source>
        <dbReference type="Proteomes" id="UP001163046"/>
    </source>
</evidence>
<keyword evidence="2 6" id="KW-0863">Zinc-finger</keyword>
<keyword evidence="4 6" id="KW-0862">Zinc</keyword>
<evidence type="ECO:0000259" key="11">
    <source>
        <dbReference type="PROSITE" id="PS50237"/>
    </source>
</evidence>
<comment type="caution">
    <text evidence="12">The sequence shown here is derived from an EMBL/GenBank/DDBJ whole genome shotgun (WGS) entry which is preliminary data.</text>
</comment>
<evidence type="ECO:0000256" key="5">
    <source>
        <dbReference type="PROSITE-ProRule" id="PRU00104"/>
    </source>
</evidence>
<accession>A0A9W9YKX9</accession>
<dbReference type="Gene3D" id="3.90.1750.10">
    <property type="entry name" value="Hect, E3 ligase catalytic domains"/>
    <property type="match status" value="1"/>
</dbReference>
<dbReference type="InterPro" id="IPR001293">
    <property type="entry name" value="Znf_TRAF"/>
</dbReference>
<dbReference type="PROSITE" id="PS00518">
    <property type="entry name" value="ZF_RING_1"/>
    <property type="match status" value="1"/>
</dbReference>
<dbReference type="SUPFAM" id="SSF56204">
    <property type="entry name" value="Hect, E3 ligase catalytic domain"/>
    <property type="match status" value="1"/>
</dbReference>
<evidence type="ECO:0000256" key="6">
    <source>
        <dbReference type="PROSITE-ProRule" id="PRU00207"/>
    </source>
</evidence>
<dbReference type="Gene3D" id="3.30.2410.10">
    <property type="entry name" value="Hect, E3 ligase catalytic domain"/>
    <property type="match status" value="1"/>
</dbReference>
<keyword evidence="1 6" id="KW-0479">Metal-binding</keyword>
<feature type="zinc finger region" description="TRAF-type" evidence="6">
    <location>
        <begin position="173"/>
        <end position="223"/>
    </location>
</feature>
<dbReference type="InterPro" id="IPR018957">
    <property type="entry name" value="Znf_C3HC4_RING-type"/>
</dbReference>
<dbReference type="InterPro" id="IPR035983">
    <property type="entry name" value="Hect_E3_ubiquitin_ligase"/>
</dbReference>
<dbReference type="AlphaFoldDB" id="A0A9W9YKX9"/>
<dbReference type="PANTHER" id="PTHR10131">
    <property type="entry name" value="TNF RECEPTOR ASSOCIATED FACTOR"/>
    <property type="match status" value="1"/>
</dbReference>
<feature type="region of interest" description="Disordered" evidence="8">
    <location>
        <begin position="436"/>
        <end position="455"/>
    </location>
</feature>
<feature type="zinc finger region" description="TRAF-type" evidence="6">
    <location>
        <begin position="117"/>
        <end position="162"/>
    </location>
</feature>
<dbReference type="GO" id="GO:0031625">
    <property type="term" value="F:ubiquitin protein ligase binding"/>
    <property type="evidence" value="ECO:0007669"/>
    <property type="project" value="TreeGrafter"/>
</dbReference>
<feature type="domain" description="TRAF-type" evidence="10">
    <location>
        <begin position="117"/>
        <end position="162"/>
    </location>
</feature>
<proteinExistence type="predicted"/>
<gene>
    <name evidence="12" type="ORF">OS493_027384</name>
</gene>
<evidence type="ECO:0000256" key="4">
    <source>
        <dbReference type="ARBA" id="ARBA00022833"/>
    </source>
</evidence>
<dbReference type="GO" id="GO:0043122">
    <property type="term" value="P:regulation of canonical NF-kappaB signal transduction"/>
    <property type="evidence" value="ECO:0007669"/>
    <property type="project" value="TreeGrafter"/>
</dbReference>
<evidence type="ECO:0000256" key="3">
    <source>
        <dbReference type="ARBA" id="ARBA00022786"/>
    </source>
</evidence>
<dbReference type="SMART" id="SM00119">
    <property type="entry name" value="HECTc"/>
    <property type="match status" value="1"/>
</dbReference>
<dbReference type="GO" id="GO:0005164">
    <property type="term" value="F:tumor necrosis factor receptor binding"/>
    <property type="evidence" value="ECO:0007669"/>
    <property type="project" value="TreeGrafter"/>
</dbReference>
<protein>
    <submittedName>
        <fullName evidence="12">Uncharacterized protein</fullName>
    </submittedName>
</protein>
<evidence type="ECO:0000256" key="8">
    <source>
        <dbReference type="SAM" id="MobiDB-lite"/>
    </source>
</evidence>
<keyword evidence="7" id="KW-0175">Coiled coil</keyword>
<dbReference type="OrthoDB" id="5965944at2759"/>
<feature type="region of interest" description="Disordered" evidence="8">
    <location>
        <begin position="680"/>
        <end position="707"/>
    </location>
</feature>
<keyword evidence="3 5" id="KW-0833">Ubl conjugation pathway</keyword>
<dbReference type="Gene3D" id="3.30.40.10">
    <property type="entry name" value="Zinc/RING finger domain, C3HC4 (zinc finger)"/>
    <property type="match status" value="3"/>
</dbReference>
<comment type="caution">
    <text evidence="5">Lacks conserved residue(s) required for the propagation of feature annotation.</text>
</comment>
<evidence type="ECO:0000256" key="2">
    <source>
        <dbReference type="ARBA" id="ARBA00022771"/>
    </source>
</evidence>
<feature type="domain" description="HECT" evidence="11">
    <location>
        <begin position="757"/>
        <end position="783"/>
    </location>
</feature>
<feature type="coiled-coil region" evidence="7">
    <location>
        <begin position="260"/>
        <end position="336"/>
    </location>
</feature>
<dbReference type="PROSITE" id="PS50145">
    <property type="entry name" value="ZF_TRAF"/>
    <property type="match status" value="2"/>
</dbReference>
<dbReference type="InterPro" id="IPR017907">
    <property type="entry name" value="Znf_RING_CS"/>
</dbReference>
<dbReference type="PANTHER" id="PTHR10131:SF94">
    <property type="entry name" value="TNF RECEPTOR-ASSOCIATED FACTOR 4"/>
    <property type="match status" value="1"/>
</dbReference>
<dbReference type="SUPFAM" id="SSF49599">
    <property type="entry name" value="TRAF domain-like"/>
    <property type="match status" value="2"/>
</dbReference>
<dbReference type="Proteomes" id="UP001163046">
    <property type="component" value="Unassembled WGS sequence"/>
</dbReference>
<dbReference type="FunFam" id="3.30.40.10:FF:000179">
    <property type="entry name" value="TNF receptor-associated factor"/>
    <property type="match status" value="1"/>
</dbReference>
<evidence type="ECO:0000313" key="12">
    <source>
        <dbReference type="EMBL" id="KAJ7355990.1"/>
    </source>
</evidence>
<name>A0A9W9YKX9_9CNID</name>
<feature type="compositionally biased region" description="Basic and acidic residues" evidence="8">
    <location>
        <begin position="694"/>
        <end position="705"/>
    </location>
</feature>
<reference evidence="12" key="1">
    <citation type="submission" date="2023-01" db="EMBL/GenBank/DDBJ databases">
        <title>Genome assembly of the deep-sea coral Lophelia pertusa.</title>
        <authorList>
            <person name="Herrera S."/>
            <person name="Cordes E."/>
        </authorList>
    </citation>
    <scope>NUCLEOTIDE SEQUENCE</scope>
    <source>
        <strain evidence="12">USNM1676648</strain>
        <tissue evidence="12">Polyp</tissue>
    </source>
</reference>
<evidence type="ECO:0000256" key="1">
    <source>
        <dbReference type="ARBA" id="ARBA00022723"/>
    </source>
</evidence>